<accession>A0A6J4UZN7</accession>
<organism evidence="2">
    <name type="scientific">uncultured Thermomicrobiales bacterium</name>
    <dbReference type="NCBI Taxonomy" id="1645740"/>
    <lineage>
        <taxon>Bacteria</taxon>
        <taxon>Pseudomonadati</taxon>
        <taxon>Thermomicrobiota</taxon>
        <taxon>Thermomicrobia</taxon>
        <taxon>Thermomicrobiales</taxon>
        <taxon>environmental samples</taxon>
    </lineage>
</organism>
<feature type="transmembrane region" description="Helical" evidence="1">
    <location>
        <begin position="12"/>
        <end position="34"/>
    </location>
</feature>
<proteinExistence type="predicted"/>
<dbReference type="EMBL" id="CADCWE010000258">
    <property type="protein sequence ID" value="CAA9563841.1"/>
    <property type="molecule type" value="Genomic_DNA"/>
</dbReference>
<keyword evidence="1" id="KW-1133">Transmembrane helix</keyword>
<evidence type="ECO:0000256" key="1">
    <source>
        <dbReference type="SAM" id="Phobius"/>
    </source>
</evidence>
<reference evidence="2" key="1">
    <citation type="submission" date="2020-02" db="EMBL/GenBank/DDBJ databases">
        <authorList>
            <person name="Meier V. D."/>
        </authorList>
    </citation>
    <scope>NUCLEOTIDE SEQUENCE</scope>
    <source>
        <strain evidence="2">AVDCRST_MAG73</strain>
    </source>
</reference>
<protein>
    <submittedName>
        <fullName evidence="2">Uncharacterized protein</fullName>
    </submittedName>
</protein>
<keyword evidence="1" id="KW-0472">Membrane</keyword>
<gene>
    <name evidence="2" type="ORF">AVDCRST_MAG73-3973</name>
</gene>
<evidence type="ECO:0000313" key="2">
    <source>
        <dbReference type="EMBL" id="CAA9563841.1"/>
    </source>
</evidence>
<keyword evidence="1" id="KW-0812">Transmembrane</keyword>
<dbReference type="AlphaFoldDB" id="A0A6J4UZN7"/>
<name>A0A6J4UZN7_9BACT</name>
<sequence>MMDVSLTERNIVLVAHIVAAVLFLGPVTVATSLFPRYARRGEWSVARALHRISRGYGLATLAIPPG</sequence>